<comment type="caution">
    <text evidence="2">The sequence shown here is derived from an EMBL/GenBank/DDBJ whole genome shotgun (WGS) entry which is preliminary data.</text>
</comment>
<evidence type="ECO:0000259" key="1">
    <source>
        <dbReference type="Pfam" id="PF13529"/>
    </source>
</evidence>
<name>A0A1F6M2U3_9BACT</name>
<dbReference type="Proteomes" id="UP000178742">
    <property type="component" value="Unassembled WGS sequence"/>
</dbReference>
<evidence type="ECO:0000313" key="2">
    <source>
        <dbReference type="EMBL" id="OGH65898.1"/>
    </source>
</evidence>
<feature type="domain" description="Peptidase C39-like" evidence="1">
    <location>
        <begin position="113"/>
        <end position="257"/>
    </location>
</feature>
<proteinExistence type="predicted"/>
<sequence>MRRYTFFNTTCGLFIVLALVGTAYFSRGYIKTWVNEKQNADIPVAISRVEIEKRLQTSTPQIQVSATSSNKTIKTLVTSTKSISSSTAPVPNVSATSSVPLPPQIEIPDSLNLDVPFVPQAPEKNWEQPWQDACEEAAVLMMDAYAQDKTVSLDVAKQNILSMVKWEENLGWGLSIELEKIQKIFTEYLTGYTSGKLKIVENPTVDQLKKFIANGQPVYVVASGKLLSNPHFQNGGPEYHTLVIRGYTKDSFITNDPGTQFGQNFKYKYNVLMNAIHDWNGGDVLNGRRVVMVIE</sequence>
<dbReference type="InterPro" id="IPR039564">
    <property type="entry name" value="Peptidase_C39-like"/>
</dbReference>
<dbReference type="Gene3D" id="3.90.70.10">
    <property type="entry name" value="Cysteine proteinases"/>
    <property type="match status" value="1"/>
</dbReference>
<organism evidence="2 3">
    <name type="scientific">Candidatus Magasanikbacteria bacterium RIFCSPHIGHO2_02_FULL_41_13</name>
    <dbReference type="NCBI Taxonomy" id="1798676"/>
    <lineage>
        <taxon>Bacteria</taxon>
        <taxon>Candidatus Magasanikiibacteriota</taxon>
    </lineage>
</organism>
<dbReference type="EMBL" id="MFPX01000028">
    <property type="protein sequence ID" value="OGH65898.1"/>
    <property type="molecule type" value="Genomic_DNA"/>
</dbReference>
<dbReference type="Pfam" id="PF13529">
    <property type="entry name" value="Peptidase_C39_2"/>
    <property type="match status" value="1"/>
</dbReference>
<protein>
    <recommendedName>
        <fullName evidence="1">Peptidase C39-like domain-containing protein</fullName>
    </recommendedName>
</protein>
<reference evidence="2 3" key="1">
    <citation type="journal article" date="2016" name="Nat. Commun.">
        <title>Thousands of microbial genomes shed light on interconnected biogeochemical processes in an aquifer system.</title>
        <authorList>
            <person name="Anantharaman K."/>
            <person name="Brown C.T."/>
            <person name="Hug L.A."/>
            <person name="Sharon I."/>
            <person name="Castelle C.J."/>
            <person name="Probst A.J."/>
            <person name="Thomas B.C."/>
            <person name="Singh A."/>
            <person name="Wilkins M.J."/>
            <person name="Karaoz U."/>
            <person name="Brodie E.L."/>
            <person name="Williams K.H."/>
            <person name="Hubbard S.S."/>
            <person name="Banfield J.F."/>
        </authorList>
    </citation>
    <scope>NUCLEOTIDE SEQUENCE [LARGE SCALE GENOMIC DNA]</scope>
</reference>
<gene>
    <name evidence="2" type="ORF">A3B90_00055</name>
</gene>
<dbReference type="AlphaFoldDB" id="A0A1F6M2U3"/>
<accession>A0A1F6M2U3</accession>
<evidence type="ECO:0000313" key="3">
    <source>
        <dbReference type="Proteomes" id="UP000178742"/>
    </source>
</evidence>